<dbReference type="PANTHER" id="PTHR30604:SF1">
    <property type="entry name" value="DNA UTILIZATION PROTEIN HOFQ"/>
    <property type="match status" value="1"/>
</dbReference>
<keyword evidence="3 8" id="KW-0813">Transport</keyword>
<evidence type="ECO:0000256" key="4">
    <source>
        <dbReference type="ARBA" id="ARBA00022729"/>
    </source>
</evidence>
<organism evidence="11 12">
    <name type="scientific">Salinisphaera japonica YTM-1</name>
    <dbReference type="NCBI Taxonomy" id="1209778"/>
    <lineage>
        <taxon>Bacteria</taxon>
        <taxon>Pseudomonadati</taxon>
        <taxon>Pseudomonadota</taxon>
        <taxon>Gammaproteobacteria</taxon>
        <taxon>Salinisphaerales</taxon>
        <taxon>Salinisphaeraceae</taxon>
        <taxon>Salinisphaera</taxon>
    </lineage>
</organism>
<dbReference type="InParanoid" id="A0A423PQS2"/>
<evidence type="ECO:0000313" key="12">
    <source>
        <dbReference type="Proteomes" id="UP000285310"/>
    </source>
</evidence>
<evidence type="ECO:0000256" key="7">
    <source>
        <dbReference type="ARBA" id="ARBA00023237"/>
    </source>
</evidence>
<dbReference type="InterPro" id="IPR051808">
    <property type="entry name" value="Type_IV_pilus_biogenesis"/>
</dbReference>
<dbReference type="InterPro" id="IPR001775">
    <property type="entry name" value="GspD/PilQ"/>
</dbReference>
<reference evidence="11 12" key="1">
    <citation type="submission" date="2013-10" db="EMBL/GenBank/DDBJ databases">
        <title>Salinisphaera japonica YTM-1 Genome Sequencing.</title>
        <authorList>
            <person name="Lai Q."/>
            <person name="Li C."/>
            <person name="Shao Z."/>
        </authorList>
    </citation>
    <scope>NUCLEOTIDE SEQUENCE [LARGE SCALE GENOMIC DNA]</scope>
    <source>
        <strain evidence="11 12">YTM-1</strain>
    </source>
</reference>
<comment type="similarity">
    <text evidence="2">Belongs to the bacterial secretin family. PilQ subfamily.</text>
</comment>
<keyword evidence="6" id="KW-0472">Membrane</keyword>
<accession>A0A423PQS2</accession>
<dbReference type="SMART" id="SM00965">
    <property type="entry name" value="STN"/>
    <property type="match status" value="1"/>
</dbReference>
<dbReference type="NCBIfam" id="TIGR02515">
    <property type="entry name" value="IV_pilus_PilQ"/>
    <property type="match status" value="1"/>
</dbReference>
<dbReference type="PRINTS" id="PR00811">
    <property type="entry name" value="BCTERIALGSPD"/>
</dbReference>
<evidence type="ECO:0000313" key="11">
    <source>
        <dbReference type="EMBL" id="ROO27927.1"/>
    </source>
</evidence>
<dbReference type="InterPro" id="IPR013355">
    <property type="entry name" value="Pilus_4_PilQ"/>
</dbReference>
<dbReference type="EMBL" id="AYKG01000024">
    <property type="protein sequence ID" value="ROO27927.1"/>
    <property type="molecule type" value="Genomic_DNA"/>
</dbReference>
<dbReference type="Pfam" id="PF03958">
    <property type="entry name" value="Secretin_N"/>
    <property type="match status" value="1"/>
</dbReference>
<dbReference type="Pfam" id="PF11741">
    <property type="entry name" value="AMIN"/>
    <property type="match status" value="2"/>
</dbReference>
<dbReference type="Gene3D" id="2.60.40.3470">
    <property type="match status" value="1"/>
</dbReference>
<comment type="caution">
    <text evidence="11">The sequence shown here is derived from an EMBL/GenBank/DDBJ whole genome shotgun (WGS) entry which is preliminary data.</text>
</comment>
<evidence type="ECO:0000259" key="10">
    <source>
        <dbReference type="SMART" id="SM00965"/>
    </source>
</evidence>
<dbReference type="InterPro" id="IPR011662">
    <property type="entry name" value="Secretin/TonB_short_N"/>
</dbReference>
<keyword evidence="5" id="KW-0653">Protein transport</keyword>
<evidence type="ECO:0000256" key="5">
    <source>
        <dbReference type="ARBA" id="ARBA00022927"/>
    </source>
</evidence>
<dbReference type="FunCoup" id="A0A423PQS2">
    <property type="interactions" value="98"/>
</dbReference>
<keyword evidence="12" id="KW-1185">Reference proteome</keyword>
<dbReference type="InterPro" id="IPR004846">
    <property type="entry name" value="T2SS/T3SS_dom"/>
</dbReference>
<feature type="signal peptide" evidence="9">
    <location>
        <begin position="1"/>
        <end position="33"/>
    </location>
</feature>
<proteinExistence type="inferred from homology"/>
<evidence type="ECO:0000256" key="3">
    <source>
        <dbReference type="ARBA" id="ARBA00022448"/>
    </source>
</evidence>
<comment type="subcellular location">
    <subcellularLocation>
        <location evidence="1 8">Cell outer membrane</location>
    </subcellularLocation>
</comment>
<dbReference type="Pfam" id="PF00263">
    <property type="entry name" value="Secretin"/>
    <property type="match status" value="1"/>
</dbReference>
<keyword evidence="7" id="KW-0998">Cell outer membrane</keyword>
<dbReference type="PROSITE" id="PS00875">
    <property type="entry name" value="T2SP_D"/>
    <property type="match status" value="1"/>
</dbReference>
<evidence type="ECO:0000256" key="1">
    <source>
        <dbReference type="ARBA" id="ARBA00004442"/>
    </source>
</evidence>
<name>A0A423PQS2_9GAMM</name>
<evidence type="ECO:0000256" key="2">
    <source>
        <dbReference type="ARBA" id="ARBA00006304"/>
    </source>
</evidence>
<dbReference type="Pfam" id="PF07660">
    <property type="entry name" value="STN"/>
    <property type="match status" value="1"/>
</dbReference>
<dbReference type="PANTHER" id="PTHR30604">
    <property type="entry name" value="PROTEIN TRANSPORT PROTEIN HOFQ"/>
    <property type="match status" value="1"/>
</dbReference>
<protein>
    <submittedName>
        <fullName evidence="11">Type IV pilus secretin PilQ</fullName>
    </submittedName>
</protein>
<dbReference type="InterPro" id="IPR021731">
    <property type="entry name" value="AMIN_dom"/>
</dbReference>
<feature type="domain" description="Secretin/TonB short N-terminal" evidence="10">
    <location>
        <begin position="293"/>
        <end position="341"/>
    </location>
</feature>
<dbReference type="InterPro" id="IPR004845">
    <property type="entry name" value="T2SS_GspD_CS"/>
</dbReference>
<feature type="chain" id="PRO_5019329615" evidence="9">
    <location>
        <begin position="34"/>
        <end position="736"/>
    </location>
</feature>
<dbReference type="Gene3D" id="3.30.1370.130">
    <property type="match status" value="1"/>
</dbReference>
<evidence type="ECO:0000256" key="8">
    <source>
        <dbReference type="RuleBase" id="RU004004"/>
    </source>
</evidence>
<dbReference type="Proteomes" id="UP000285310">
    <property type="component" value="Unassembled WGS sequence"/>
</dbReference>
<dbReference type="Gene3D" id="2.60.40.3500">
    <property type="match status" value="1"/>
</dbReference>
<keyword evidence="4 9" id="KW-0732">Signal</keyword>
<dbReference type="InterPro" id="IPR038591">
    <property type="entry name" value="NolW-like_sf"/>
</dbReference>
<sequence>MVLMPRLVKNKSRAGLALVLLLATSLISTAAAAALIDIQPASDGARNGLRLVFDDTPPTPSVFTIEDPARLTLDMPGTNLGLTQRYRTIERGGIESVAAAETGDKTRLVVNLTRLVDYDIQRKPRALLVFFGADQPSGATPGAAAQTITDIDFRRADNGAGRIKITLDGTQAPVDIGRQGQRVVARLSGIALPARLSRRLDVTDFATPVATIDARDQGADTQIVITPRAEAVYERLAYQTGNDLVIELRGLDRAERADNAARQPRYDGEKISLSFQDIDVRTVLQIMAETAGVNMVVADSVTGTIALQLDDVPWDQALDIVLDAKNLGMQRQNNVISVAPLSEIAARQAAKAEARRATRELAPLQSEIIQINYASAADMANIVQSDTVTTRQSFVAPTRATPGLDFAGGDNDLAGAVSPFSRTSTRAQRTVNTSTDSERDEHSLLSPRGHVTVDDRTNTLLITDTAAKIEQIRNLINRLDIPVRQVLIESRIVVANRDFTRNLGVSQTGVDNSRLNNALGAGDGLGNAYNANNGGYAVALPAQGATSLLSTSIVTDTFSLNLELTAMEMENNGEIISSPRIITADGREANIEQGREIPYQSGTAGGLAGATVEFKKAVLGLNVTPKITPDKKVIMNLNVTQDSVGEFVPTSQGGQVPSIDTRSLTTQVLVDNGDTVVLGGIFEQNDSNQTGSVPFVSKIPLIGALFTNRSLERQKRELLIFVTPKILENQASLQSR</sequence>
<dbReference type="GO" id="GO:0009279">
    <property type="term" value="C:cell outer membrane"/>
    <property type="evidence" value="ECO:0007669"/>
    <property type="project" value="UniProtKB-SubCell"/>
</dbReference>
<dbReference type="InterPro" id="IPR005644">
    <property type="entry name" value="NolW-like"/>
</dbReference>
<dbReference type="Gene3D" id="3.30.1370.120">
    <property type="match status" value="1"/>
</dbReference>
<evidence type="ECO:0000256" key="9">
    <source>
        <dbReference type="SAM" id="SignalP"/>
    </source>
</evidence>
<gene>
    <name evidence="11" type="ORF">SAJA_08915</name>
</gene>
<dbReference type="AlphaFoldDB" id="A0A423PQS2"/>
<dbReference type="GO" id="GO:0009306">
    <property type="term" value="P:protein secretion"/>
    <property type="evidence" value="ECO:0007669"/>
    <property type="project" value="InterPro"/>
</dbReference>
<evidence type="ECO:0000256" key="6">
    <source>
        <dbReference type="ARBA" id="ARBA00023136"/>
    </source>
</evidence>